<accession>A0A8T2N2T4</accession>
<dbReference type="InterPro" id="IPR001452">
    <property type="entry name" value="SH3_domain"/>
</dbReference>
<evidence type="ECO:0000256" key="1">
    <source>
        <dbReference type="ARBA" id="ARBA00022443"/>
    </source>
</evidence>
<organism evidence="5 6">
    <name type="scientific">Albula glossodonta</name>
    <name type="common">roundjaw bonefish</name>
    <dbReference type="NCBI Taxonomy" id="121402"/>
    <lineage>
        <taxon>Eukaryota</taxon>
        <taxon>Metazoa</taxon>
        <taxon>Chordata</taxon>
        <taxon>Craniata</taxon>
        <taxon>Vertebrata</taxon>
        <taxon>Euteleostomi</taxon>
        <taxon>Actinopterygii</taxon>
        <taxon>Neopterygii</taxon>
        <taxon>Teleostei</taxon>
        <taxon>Albuliformes</taxon>
        <taxon>Albulidae</taxon>
        <taxon>Albula</taxon>
    </lineage>
</organism>
<dbReference type="Pfam" id="PF00595">
    <property type="entry name" value="PDZ"/>
    <property type="match status" value="1"/>
</dbReference>
<dbReference type="Proteomes" id="UP000824540">
    <property type="component" value="Unassembled WGS sequence"/>
</dbReference>
<feature type="domain" description="PDZ" evidence="4">
    <location>
        <begin position="1"/>
        <end position="75"/>
    </location>
</feature>
<dbReference type="EMBL" id="JAFBMS010000180">
    <property type="protein sequence ID" value="KAG9333750.1"/>
    <property type="molecule type" value="Genomic_DNA"/>
</dbReference>
<protein>
    <recommendedName>
        <fullName evidence="7">MAGUK p55 subfamily member 7</fullName>
    </recommendedName>
</protein>
<dbReference type="SUPFAM" id="SSF50156">
    <property type="entry name" value="PDZ domain-like"/>
    <property type="match status" value="1"/>
</dbReference>
<dbReference type="PANTHER" id="PTHR23122">
    <property type="entry name" value="MEMBRANE-ASSOCIATED GUANYLATE KINASE MAGUK"/>
    <property type="match status" value="1"/>
</dbReference>
<evidence type="ECO:0000313" key="6">
    <source>
        <dbReference type="Proteomes" id="UP000824540"/>
    </source>
</evidence>
<dbReference type="PROSITE" id="PS50002">
    <property type="entry name" value="SH3"/>
    <property type="match status" value="1"/>
</dbReference>
<comment type="caution">
    <text evidence="5">The sequence shown here is derived from an EMBL/GenBank/DDBJ whole genome shotgun (WGS) entry which is preliminary data.</text>
</comment>
<evidence type="ECO:0000259" key="4">
    <source>
        <dbReference type="PROSITE" id="PS50106"/>
    </source>
</evidence>
<sequence length="151" mass="16527">MSLQGATVKRDAETGAIVVARIMKGGAADRSGLIHEGDELKEVNGVLMEDKRPEDIIDIVAGSQGAVTFKVVPGLKEDTPALEKKLFVRALFDYDPLEDKAIPCKEAGLPFRRGDILQVVSWEEPAWWQARVHGDANPRAGLVPSKLLQER</sequence>
<keyword evidence="1 2" id="KW-0728">SH3 domain</keyword>
<dbReference type="PROSITE" id="PS50106">
    <property type="entry name" value="PDZ"/>
    <property type="match status" value="1"/>
</dbReference>
<evidence type="ECO:0008006" key="7">
    <source>
        <dbReference type="Google" id="ProtNLM"/>
    </source>
</evidence>
<dbReference type="SUPFAM" id="SSF50044">
    <property type="entry name" value="SH3-domain"/>
    <property type="match status" value="1"/>
</dbReference>
<dbReference type="OrthoDB" id="439127at2759"/>
<dbReference type="SMART" id="SM00228">
    <property type="entry name" value="PDZ"/>
    <property type="match status" value="1"/>
</dbReference>
<proteinExistence type="predicted"/>
<dbReference type="InterPro" id="IPR036028">
    <property type="entry name" value="SH3-like_dom_sf"/>
</dbReference>
<evidence type="ECO:0000256" key="2">
    <source>
        <dbReference type="PROSITE-ProRule" id="PRU00192"/>
    </source>
</evidence>
<gene>
    <name evidence="5" type="ORF">JZ751_010301</name>
</gene>
<evidence type="ECO:0000259" key="3">
    <source>
        <dbReference type="PROSITE" id="PS50002"/>
    </source>
</evidence>
<reference evidence="5" key="1">
    <citation type="thesis" date="2021" institute="BYU ScholarsArchive" country="Provo, UT, USA">
        <title>Applications of and Algorithms for Genome Assembly and Genomic Analyses with an Emphasis on Marine Teleosts.</title>
        <authorList>
            <person name="Pickett B.D."/>
        </authorList>
    </citation>
    <scope>NUCLEOTIDE SEQUENCE</scope>
    <source>
        <strain evidence="5">HI-2016</strain>
    </source>
</reference>
<dbReference type="Gene3D" id="2.30.30.40">
    <property type="entry name" value="SH3 Domains"/>
    <property type="match status" value="1"/>
</dbReference>
<dbReference type="InterPro" id="IPR001478">
    <property type="entry name" value="PDZ"/>
</dbReference>
<dbReference type="PRINTS" id="PR00452">
    <property type="entry name" value="SH3DOMAIN"/>
</dbReference>
<feature type="domain" description="SH3" evidence="3">
    <location>
        <begin position="83"/>
        <end position="151"/>
    </location>
</feature>
<dbReference type="InterPro" id="IPR036034">
    <property type="entry name" value="PDZ_sf"/>
</dbReference>
<name>A0A8T2N2T4_9TELE</name>
<dbReference type="Pfam" id="PF07653">
    <property type="entry name" value="SH3_2"/>
    <property type="match status" value="1"/>
</dbReference>
<dbReference type="CDD" id="cd11862">
    <property type="entry name" value="SH3_MPP"/>
    <property type="match status" value="1"/>
</dbReference>
<dbReference type="InterPro" id="IPR050716">
    <property type="entry name" value="MAGUK"/>
</dbReference>
<dbReference type="AlphaFoldDB" id="A0A8T2N2T4"/>
<keyword evidence="6" id="KW-1185">Reference proteome</keyword>
<dbReference type="Gene3D" id="2.30.42.10">
    <property type="match status" value="1"/>
</dbReference>
<evidence type="ECO:0000313" key="5">
    <source>
        <dbReference type="EMBL" id="KAG9333750.1"/>
    </source>
</evidence>
<dbReference type="SMART" id="SM00326">
    <property type="entry name" value="SH3"/>
    <property type="match status" value="1"/>
</dbReference>